<evidence type="ECO:0000313" key="1">
    <source>
        <dbReference type="EMBL" id="BDZ48390.1"/>
    </source>
</evidence>
<accession>A0ABN6XXM2</accession>
<dbReference type="Gene3D" id="3.40.50.620">
    <property type="entry name" value="HUPs"/>
    <property type="match status" value="1"/>
</dbReference>
<dbReference type="Gene3D" id="1.10.10.1710">
    <property type="entry name" value="Deoxyribodipyrimidine photolyase-related"/>
    <property type="match status" value="1"/>
</dbReference>
<dbReference type="InterPro" id="IPR014729">
    <property type="entry name" value="Rossmann-like_a/b/a_fold"/>
</dbReference>
<keyword evidence="2" id="KW-1185">Reference proteome</keyword>
<dbReference type="PANTHER" id="PTHR38657">
    <property type="entry name" value="SLR1343 PROTEIN"/>
    <property type="match status" value="1"/>
</dbReference>
<dbReference type="EMBL" id="AP027732">
    <property type="protein sequence ID" value="BDZ48390.1"/>
    <property type="molecule type" value="Genomic_DNA"/>
</dbReference>
<dbReference type="InterPro" id="IPR036134">
    <property type="entry name" value="Crypto/Photolyase_FAD-like_sf"/>
</dbReference>
<dbReference type="Pfam" id="PF04244">
    <property type="entry name" value="DPRP"/>
    <property type="match status" value="1"/>
</dbReference>
<evidence type="ECO:0000313" key="2">
    <source>
        <dbReference type="Proteomes" id="UP001321486"/>
    </source>
</evidence>
<name>A0ABN6XXM2_9MICO</name>
<dbReference type="InterPro" id="IPR052551">
    <property type="entry name" value="UV-DNA_repair_photolyase"/>
</dbReference>
<sequence length="539" mass="59866">MPTAWFSLITPPAAKTVVPTTTTATANRVTAAAITHPAYRQARTVQGMTKATRWLFAGQLGSLFDDGGPILLIEAKSVFARAPMHRAKAHLLLSALRHRARELGERCEYLRADTFAEALARRSGDGDLEVIDPTSYGARREVRRRGCRILPSRGFVTSEDDFRAWADARQGKRLLLEDFYRQVRERTGLLMEGAQPAGGRWNYDHDNRASPPKGAVSLGLPDPWWPTEDDIDDEVRRDLDRWQADGSVTLVGDDGPRRFAATEAEANRALDDFLEVRLGDFGPFEDATLTGDWTMAHSLLSAPLNLGLLDPRAVVERVAAEYERGAAPLASVEGFVRQVAGWRDYVWHLYWYLGEDYSTSNNALGAHEPLPAAFLTLSPDEIEANCLHHAIAGVREHGWAHHIQRLMVIGNWALQRGYDPRALNDWFVGMFVDGTPWVMPANVVGMSQHADGGIVATKPYASGGAYINRMTDFCAGCRFSPSKRLGPDACPYTAGYWAFLDRTEPILRSNQRMAQPLSGLRGLSDREAVVAQERRRESL</sequence>
<dbReference type="Proteomes" id="UP001321486">
    <property type="component" value="Chromosome"/>
</dbReference>
<dbReference type="Gene3D" id="1.25.40.80">
    <property type="match status" value="1"/>
</dbReference>
<dbReference type="SUPFAM" id="SSF48173">
    <property type="entry name" value="Cryptochrome/photolyase FAD-binding domain"/>
    <property type="match status" value="1"/>
</dbReference>
<dbReference type="Gene3D" id="1.10.579.10">
    <property type="entry name" value="DNA Cyclobutane Dipyrimidine Photolyase, subunit A, domain 3"/>
    <property type="match status" value="1"/>
</dbReference>
<proteinExistence type="predicted"/>
<dbReference type="PANTHER" id="PTHR38657:SF1">
    <property type="entry name" value="SLR1343 PROTEIN"/>
    <property type="match status" value="1"/>
</dbReference>
<organism evidence="1 2">
    <name type="scientific">Frondihabitans sucicola</name>
    <dbReference type="NCBI Taxonomy" id="1268041"/>
    <lineage>
        <taxon>Bacteria</taxon>
        <taxon>Bacillati</taxon>
        <taxon>Actinomycetota</taxon>
        <taxon>Actinomycetes</taxon>
        <taxon>Micrococcales</taxon>
        <taxon>Microbacteriaceae</taxon>
        <taxon>Frondihabitans</taxon>
    </lineage>
</organism>
<dbReference type="InterPro" id="IPR007357">
    <property type="entry name" value="PhrB-like"/>
</dbReference>
<reference evidence="2" key="1">
    <citation type="journal article" date="2019" name="Int. J. Syst. Evol. Microbiol.">
        <title>The Global Catalogue of Microorganisms (GCM) 10K type strain sequencing project: providing services to taxonomists for standard genome sequencing and annotation.</title>
        <authorList>
            <consortium name="The Broad Institute Genomics Platform"/>
            <consortium name="The Broad Institute Genome Sequencing Center for Infectious Disease"/>
            <person name="Wu L."/>
            <person name="Ma J."/>
        </authorList>
    </citation>
    <scope>NUCLEOTIDE SEQUENCE [LARGE SCALE GENOMIC DNA]</scope>
    <source>
        <strain evidence="2">NBRC 108728</strain>
    </source>
</reference>
<protein>
    <submittedName>
        <fullName evidence="1">Deoxyribodipyrimidine photo-lyase</fullName>
    </submittedName>
</protein>
<gene>
    <name evidence="1" type="ORF">GCM10025867_06310</name>
</gene>